<reference evidence="1 2" key="1">
    <citation type="submission" date="2018-11" db="EMBL/GenBank/DDBJ databases">
        <authorList>
            <person name="Teng T."/>
        </authorList>
    </citation>
    <scope>NUCLEOTIDE SEQUENCE [LARGE SCALE GENOMIC DNA]</scope>
</reference>
<organism evidence="1 2">
    <name type="scientific">Acinetobacter phage Henu6</name>
    <dbReference type="NCBI Taxonomy" id="2500136"/>
    <lineage>
        <taxon>Viruses</taxon>
        <taxon>Duplodnaviria</taxon>
        <taxon>Heunggongvirae</taxon>
        <taxon>Uroviricota</taxon>
        <taxon>Caudoviricetes</taxon>
        <taxon>Pantevenvirales</taxon>
        <taxon>Straboviridae</taxon>
        <taxon>Twarogvirinae</taxon>
        <taxon>Zedzedvirus</taxon>
        <taxon>Zedzedvirus zz1</taxon>
    </lineage>
</organism>
<dbReference type="EMBL" id="MK240351">
    <property type="protein sequence ID" value="QAU04017.1"/>
    <property type="molecule type" value="Genomic_DNA"/>
</dbReference>
<protein>
    <submittedName>
        <fullName evidence="1">Uncharacterized protein</fullName>
    </submittedName>
</protein>
<name>A0A410T5J4_9CAUD</name>
<accession>A0A410T5J4</accession>
<evidence type="ECO:0000313" key="2">
    <source>
        <dbReference type="Proteomes" id="UP000289169"/>
    </source>
</evidence>
<dbReference type="Proteomes" id="UP000289169">
    <property type="component" value="Segment"/>
</dbReference>
<sequence length="151" mass="17027">MSDILPINSLLPTIMEGANASFTFTPSLAATEKLISLKIIQNDFPSYINVSGPTFAGRFVGLFKLQPGALKYRKGLIYGETDSFDKLPPKGQAQLYSYTAPTVMKKDFHLKVELKYSTEGNTELNITKDYIQPIQGDWNTFREQFINYVRS</sequence>
<evidence type="ECO:0000313" key="1">
    <source>
        <dbReference type="EMBL" id="QAU04017.1"/>
    </source>
</evidence>
<gene>
    <name evidence="1" type="ORF">Henu6_gp214</name>
</gene>
<proteinExistence type="predicted"/>